<reference evidence="3 4" key="1">
    <citation type="submission" date="2024-05" db="EMBL/GenBank/DDBJ databases">
        <authorList>
            <person name="Zhao H."/>
            <person name="Xu Y."/>
            <person name="Lin S."/>
            <person name="Spain J.C."/>
            <person name="Zhou N.-Y."/>
        </authorList>
    </citation>
    <scope>NUCLEOTIDE SEQUENCE [LARGE SCALE GENOMIC DNA]</scope>
    <source>
        <strain evidence="3 4">NEAU-NG30</strain>
    </source>
</reference>
<accession>A0ABV0LTH1</accession>
<evidence type="ECO:0000313" key="4">
    <source>
        <dbReference type="Proteomes" id="UP001440984"/>
    </source>
</evidence>
<proteinExistence type="inferred from homology"/>
<evidence type="ECO:0000313" key="3">
    <source>
        <dbReference type="EMBL" id="MEQ0565601.1"/>
    </source>
</evidence>
<evidence type="ECO:0000256" key="1">
    <source>
        <dbReference type="ARBA" id="ARBA00005721"/>
    </source>
</evidence>
<organism evidence="3 4">
    <name type="scientific">Amycolatopsis melonis</name>
    <dbReference type="NCBI Taxonomy" id="3156488"/>
    <lineage>
        <taxon>Bacteria</taxon>
        <taxon>Bacillati</taxon>
        <taxon>Actinomycetota</taxon>
        <taxon>Actinomycetes</taxon>
        <taxon>Pseudonocardiales</taxon>
        <taxon>Pseudonocardiaceae</taxon>
        <taxon>Amycolatopsis</taxon>
    </lineage>
</organism>
<comment type="similarity">
    <text evidence="1">Belongs to the asp23 family.</text>
</comment>
<feature type="compositionally biased region" description="Low complexity" evidence="2">
    <location>
        <begin position="23"/>
        <end position="42"/>
    </location>
</feature>
<feature type="region of interest" description="Disordered" evidence="2">
    <location>
        <begin position="1"/>
        <end position="104"/>
    </location>
</feature>
<dbReference type="Proteomes" id="UP001440984">
    <property type="component" value="Unassembled WGS sequence"/>
</dbReference>
<sequence length="193" mass="19993">MSDVMNNILGRSQYETPQDAEYSAAPATADSEAEDATATPESVEAEEIEEPSATESLAESADKEPSGDDNDAAAAKGEEENVPEEAAPVTEARPAAGTRGSTTVGDGVVTKIVTRVARGPEGVYSLLDDDVAVEIEGDVATIQVSLVIEFGHAVKALAEQLRTDVIEAVEGFLGLDVAAVDIHIADVHFPDAG</sequence>
<keyword evidence="4" id="KW-1185">Reference proteome</keyword>
<dbReference type="EMBL" id="JBDZYD010000021">
    <property type="protein sequence ID" value="MEQ0565601.1"/>
    <property type="molecule type" value="Genomic_DNA"/>
</dbReference>
<protein>
    <submittedName>
        <fullName evidence="3">Asp23/Gls24 family envelope stress response protein</fullName>
    </submittedName>
</protein>
<name>A0ABV0LTH1_9PSEU</name>
<dbReference type="Pfam" id="PF03780">
    <property type="entry name" value="Asp23"/>
    <property type="match status" value="1"/>
</dbReference>
<dbReference type="InterPro" id="IPR005531">
    <property type="entry name" value="Asp23"/>
</dbReference>
<dbReference type="RefSeq" id="WP_348956697.1">
    <property type="nucleotide sequence ID" value="NZ_JBDZYD010000021.1"/>
</dbReference>
<comment type="caution">
    <text evidence="3">The sequence shown here is derived from an EMBL/GenBank/DDBJ whole genome shotgun (WGS) entry which is preliminary data.</text>
</comment>
<feature type="compositionally biased region" description="Acidic residues" evidence="2">
    <location>
        <begin position="43"/>
        <end position="52"/>
    </location>
</feature>
<feature type="compositionally biased region" description="Low complexity" evidence="2">
    <location>
        <begin position="84"/>
        <end position="96"/>
    </location>
</feature>
<gene>
    <name evidence="3" type="ORF">ABJI51_41535</name>
</gene>
<evidence type="ECO:0000256" key="2">
    <source>
        <dbReference type="SAM" id="MobiDB-lite"/>
    </source>
</evidence>